<dbReference type="FunCoup" id="A0A7M7RBL9">
    <property type="interactions" value="2255"/>
</dbReference>
<protein>
    <recommendedName>
        <fullName evidence="9">ATP synthase-coupling factor 6, mitochondrial</fullName>
        <shortName evidence="9">ATPase subunit F6</shortName>
    </recommendedName>
</protein>
<reference evidence="11" key="1">
    <citation type="submission" date="2015-02" db="EMBL/GenBank/DDBJ databases">
        <title>Genome sequencing for Strongylocentrotus purpuratus.</title>
        <authorList>
            <person name="Murali S."/>
            <person name="Liu Y."/>
            <person name="Vee V."/>
            <person name="English A."/>
            <person name="Wang M."/>
            <person name="Skinner E."/>
            <person name="Han Y."/>
            <person name="Muzny D.M."/>
            <person name="Worley K.C."/>
            <person name="Gibbs R.A."/>
        </authorList>
    </citation>
    <scope>NUCLEOTIDE SEQUENCE</scope>
</reference>
<keyword evidence="6 9" id="KW-0406">Ion transport</keyword>
<dbReference type="PANTHER" id="PTHR12441:SF10">
    <property type="entry name" value="ATP SYNTHASE-COUPLING FACTOR 6, MITOCHONDRIAL"/>
    <property type="match status" value="1"/>
</dbReference>
<dbReference type="InterPro" id="IPR008387">
    <property type="entry name" value="ATP_synth_f6_mt"/>
</dbReference>
<dbReference type="GO" id="GO:0015986">
    <property type="term" value="P:proton motive force-driven ATP synthesis"/>
    <property type="evidence" value="ECO:0007669"/>
    <property type="project" value="InterPro"/>
</dbReference>
<organism evidence="10 11">
    <name type="scientific">Strongylocentrotus purpuratus</name>
    <name type="common">Purple sea urchin</name>
    <dbReference type="NCBI Taxonomy" id="7668"/>
    <lineage>
        <taxon>Eukaryota</taxon>
        <taxon>Metazoa</taxon>
        <taxon>Echinodermata</taxon>
        <taxon>Eleutherozoa</taxon>
        <taxon>Echinozoa</taxon>
        <taxon>Echinoidea</taxon>
        <taxon>Euechinoidea</taxon>
        <taxon>Echinacea</taxon>
        <taxon>Camarodonta</taxon>
        <taxon>Echinidea</taxon>
        <taxon>Strongylocentrotidae</taxon>
        <taxon>Strongylocentrotus</taxon>
    </lineage>
</organism>
<dbReference type="Gene3D" id="1.10.246.110">
    <property type="entry name" value="Mitochondrial ATP synthase-coupling factor 6"/>
    <property type="match status" value="1"/>
</dbReference>
<evidence type="ECO:0000313" key="10">
    <source>
        <dbReference type="EnsemblMetazoa" id="XP_785948"/>
    </source>
</evidence>
<dbReference type="GO" id="GO:0005743">
    <property type="term" value="C:mitochondrial inner membrane"/>
    <property type="evidence" value="ECO:0007669"/>
    <property type="project" value="UniProtKB-SubCell"/>
</dbReference>
<dbReference type="Proteomes" id="UP000007110">
    <property type="component" value="Unassembled WGS sequence"/>
</dbReference>
<dbReference type="FunFam" id="1.10.246.110:FF:000001">
    <property type="entry name" value="ATP synthase-coupling factor 6, mitochondrial"/>
    <property type="match status" value="1"/>
</dbReference>
<keyword evidence="8 9" id="KW-0472">Membrane</keyword>
<comment type="similarity">
    <text evidence="1 9">Belongs to the eukaryotic ATPase subunit F6 family.</text>
</comment>
<evidence type="ECO:0000256" key="8">
    <source>
        <dbReference type="ARBA" id="ARBA00023136"/>
    </source>
</evidence>
<keyword evidence="2 9" id="KW-0813">Transport</keyword>
<evidence type="ECO:0000256" key="3">
    <source>
        <dbReference type="ARBA" id="ARBA00022547"/>
    </source>
</evidence>
<evidence type="ECO:0000256" key="7">
    <source>
        <dbReference type="ARBA" id="ARBA00023128"/>
    </source>
</evidence>
<sequence>MLQQVLRIGSQARPALTVIVRRNLGASSVVMAKTKAAAGPTDPVQKLFVDKIRDYSNKKKSAGGKLVDSDPQTEKEMATEIGKLNKMFGGGDMTQFPTFEFKDIDFGAEEKK</sequence>
<keyword evidence="7 9" id="KW-0496">Mitochondrion</keyword>
<evidence type="ECO:0000313" key="11">
    <source>
        <dbReference type="Proteomes" id="UP000007110"/>
    </source>
</evidence>
<dbReference type="EnsemblMetazoa" id="XM_780855">
    <property type="protein sequence ID" value="XP_785948"/>
    <property type="gene ID" value="LOC580821"/>
</dbReference>
<dbReference type="KEGG" id="spu:580821"/>
<dbReference type="GO" id="GO:0015078">
    <property type="term" value="F:proton transmembrane transporter activity"/>
    <property type="evidence" value="ECO:0007669"/>
    <property type="project" value="InterPro"/>
</dbReference>
<keyword evidence="3" id="KW-0138">CF(0)</keyword>
<evidence type="ECO:0000256" key="9">
    <source>
        <dbReference type="PIRNR" id="PIRNR002455"/>
    </source>
</evidence>
<evidence type="ECO:0000256" key="2">
    <source>
        <dbReference type="ARBA" id="ARBA00022448"/>
    </source>
</evidence>
<dbReference type="RefSeq" id="XP_785948.1">
    <property type="nucleotide sequence ID" value="XM_780855.5"/>
</dbReference>
<dbReference type="SUPFAM" id="SSF111357">
    <property type="entry name" value="Mitochondrial ATP synthase coupling factor 6"/>
    <property type="match status" value="1"/>
</dbReference>
<name>A0A7M7RBL9_STRPU</name>
<dbReference type="CTD" id="522"/>
<dbReference type="GO" id="GO:0045259">
    <property type="term" value="C:proton-transporting ATP synthase complex"/>
    <property type="evidence" value="ECO:0000318"/>
    <property type="project" value="GO_Central"/>
</dbReference>
<comment type="subcellular location">
    <subcellularLocation>
        <location evidence="9">Mitochondrion</location>
    </subcellularLocation>
    <subcellularLocation>
        <location evidence="9">Mitochondrion inner membrane</location>
    </subcellularLocation>
</comment>
<dbReference type="PANTHER" id="PTHR12441">
    <property type="entry name" value="ATP SYNTHASE COUPLING FACTOR 6, MITOCHONDRIAL"/>
    <property type="match status" value="1"/>
</dbReference>
<accession>A0A7M7RBL9</accession>
<comment type="function">
    <text evidence="9">Mitochondrial membrane ATP synthase (F(1)F(0) ATP synthase or Complex V) produces ATP from ADP in the presence of a proton gradient across the membrane which is generated by electron transport complexes of the respiratory chain.</text>
</comment>
<proteinExistence type="inferred from homology"/>
<dbReference type="InterPro" id="IPR036204">
    <property type="entry name" value="ATP_synth_f6_sf_mt"/>
</dbReference>
<keyword evidence="11" id="KW-1185">Reference proteome</keyword>
<dbReference type="OMA" id="RRNIGMS"/>
<evidence type="ECO:0000256" key="4">
    <source>
        <dbReference type="ARBA" id="ARBA00022781"/>
    </source>
</evidence>
<reference evidence="10" key="2">
    <citation type="submission" date="2021-01" db="UniProtKB">
        <authorList>
            <consortium name="EnsemblMetazoa"/>
        </authorList>
    </citation>
    <scope>IDENTIFICATION</scope>
</reference>
<evidence type="ECO:0000256" key="5">
    <source>
        <dbReference type="ARBA" id="ARBA00022792"/>
    </source>
</evidence>
<keyword evidence="4 9" id="KW-0375">Hydrogen ion transport</keyword>
<dbReference type="InParanoid" id="A0A7M7RBL9"/>
<dbReference type="AlphaFoldDB" id="A0A7M7RBL9"/>
<evidence type="ECO:0000256" key="1">
    <source>
        <dbReference type="ARBA" id="ARBA00007346"/>
    </source>
</evidence>
<dbReference type="Pfam" id="PF05511">
    <property type="entry name" value="ATP-synt_F6"/>
    <property type="match status" value="1"/>
</dbReference>
<dbReference type="GeneID" id="580821"/>
<dbReference type="OrthoDB" id="8902296at2759"/>
<evidence type="ECO:0000256" key="6">
    <source>
        <dbReference type="ARBA" id="ARBA00023065"/>
    </source>
</evidence>
<dbReference type="PIRSF" id="PIRSF002455">
    <property type="entry name" value="ATP_synthase_coupling_factor_6"/>
    <property type="match status" value="1"/>
</dbReference>
<keyword evidence="5 9" id="KW-0999">Mitochondrion inner membrane</keyword>